<evidence type="ECO:0000313" key="4">
    <source>
        <dbReference type="EMBL" id="TYT60359.1"/>
    </source>
</evidence>
<reference evidence="4 5" key="1">
    <citation type="submission" date="2019-08" db="EMBL/GenBank/DDBJ databases">
        <title>Archaea genome.</title>
        <authorList>
            <person name="Kajale S."/>
            <person name="Shouche Y."/>
            <person name="Deshpande N."/>
            <person name="Sharma A."/>
        </authorList>
    </citation>
    <scope>NUCLEOTIDE SEQUENCE [LARGE SCALE GENOMIC DNA]</scope>
    <source>
        <strain evidence="4 5">ESP3B_9</strain>
    </source>
</reference>
<dbReference type="GO" id="GO:0003677">
    <property type="term" value="F:DNA binding"/>
    <property type="evidence" value="ECO:0007669"/>
    <property type="project" value="UniProtKB-KW"/>
</dbReference>
<dbReference type="Pfam" id="PF01614">
    <property type="entry name" value="IclR_C"/>
    <property type="match status" value="1"/>
</dbReference>
<dbReference type="EMBL" id="VTAW01000048">
    <property type="protein sequence ID" value="TYT60359.1"/>
    <property type="molecule type" value="Genomic_DNA"/>
</dbReference>
<proteinExistence type="predicted"/>
<organism evidence="4 5">
    <name type="scientific">Natrialba swarupiae</name>
    <dbReference type="NCBI Taxonomy" id="2448032"/>
    <lineage>
        <taxon>Archaea</taxon>
        <taxon>Methanobacteriati</taxon>
        <taxon>Methanobacteriota</taxon>
        <taxon>Stenosarchaea group</taxon>
        <taxon>Halobacteria</taxon>
        <taxon>Halobacteriales</taxon>
        <taxon>Natrialbaceae</taxon>
        <taxon>Natrialba</taxon>
    </lineage>
</organism>
<dbReference type="AlphaFoldDB" id="A0A5D5AEZ8"/>
<protein>
    <submittedName>
        <fullName evidence="4">ArsR family transcriptional regulator</fullName>
    </submittedName>
</protein>
<dbReference type="GO" id="GO:0045892">
    <property type="term" value="P:negative regulation of DNA-templated transcription"/>
    <property type="evidence" value="ECO:0007669"/>
    <property type="project" value="TreeGrafter"/>
</dbReference>
<comment type="caution">
    <text evidence="4">The sequence shown here is derived from an EMBL/GenBank/DDBJ whole genome shotgun (WGS) entry which is preliminary data.</text>
</comment>
<evidence type="ECO:0000259" key="3">
    <source>
        <dbReference type="PROSITE" id="PS51078"/>
    </source>
</evidence>
<keyword evidence="2" id="KW-0804">Transcription</keyword>
<sequence length="254" mass="28900">MKETKGRKKKTTETSFEIIESLIDLDGANVTEAANEVNVSIGTAHEHLSTLYDMGYLIKEDNVYYPALKFAQVGRDAKNWKDEYMIAEEYTIRLGEKLDWRSNFVVEEHGKGVFLHIYSGNQAEWEHEKVGNRQYMHNTATGKAILAHFDDEYREAILNKWGLPETTPSTITDRDELYDELADVREKGYAVNHGENIEGIRTFAVPATTATDQVLGSFSVTIPSHVAEEDWPTEEFKKDVLGIVNEYELELSLS</sequence>
<feature type="domain" description="IclR-ED" evidence="3">
    <location>
        <begin position="69"/>
        <end position="254"/>
    </location>
</feature>
<dbReference type="GO" id="GO:0003700">
    <property type="term" value="F:DNA-binding transcription factor activity"/>
    <property type="evidence" value="ECO:0007669"/>
    <property type="project" value="TreeGrafter"/>
</dbReference>
<name>A0A5D5AEZ8_9EURY</name>
<dbReference type="CDD" id="cd00090">
    <property type="entry name" value="HTH_ARSR"/>
    <property type="match status" value="1"/>
</dbReference>
<dbReference type="InterPro" id="IPR036390">
    <property type="entry name" value="WH_DNA-bd_sf"/>
</dbReference>
<gene>
    <name evidence="4" type="ORF">FYC77_19270</name>
</gene>
<dbReference type="SUPFAM" id="SSF46785">
    <property type="entry name" value="Winged helix' DNA-binding domain"/>
    <property type="match status" value="1"/>
</dbReference>
<dbReference type="InterPro" id="IPR014757">
    <property type="entry name" value="Tscrpt_reg_IclR_C"/>
</dbReference>
<dbReference type="Gene3D" id="3.30.450.40">
    <property type="match status" value="1"/>
</dbReference>
<dbReference type="InterPro" id="IPR036388">
    <property type="entry name" value="WH-like_DNA-bd_sf"/>
</dbReference>
<dbReference type="InterPro" id="IPR029016">
    <property type="entry name" value="GAF-like_dom_sf"/>
</dbReference>
<dbReference type="InterPro" id="IPR050707">
    <property type="entry name" value="HTH_MetabolicPath_Reg"/>
</dbReference>
<dbReference type="PANTHER" id="PTHR30136">
    <property type="entry name" value="HELIX-TURN-HELIX TRANSCRIPTIONAL REGULATOR, ICLR FAMILY"/>
    <property type="match status" value="1"/>
</dbReference>
<dbReference type="Gene3D" id="1.10.10.10">
    <property type="entry name" value="Winged helix-like DNA-binding domain superfamily/Winged helix DNA-binding domain"/>
    <property type="match status" value="1"/>
</dbReference>
<keyword evidence="5" id="KW-1185">Reference proteome</keyword>
<evidence type="ECO:0000256" key="1">
    <source>
        <dbReference type="ARBA" id="ARBA00023015"/>
    </source>
</evidence>
<dbReference type="InterPro" id="IPR011991">
    <property type="entry name" value="ArsR-like_HTH"/>
</dbReference>
<dbReference type="SUPFAM" id="SSF55781">
    <property type="entry name" value="GAF domain-like"/>
    <property type="match status" value="1"/>
</dbReference>
<keyword evidence="1" id="KW-0805">Transcription regulation</keyword>
<dbReference type="Proteomes" id="UP000324104">
    <property type="component" value="Unassembled WGS sequence"/>
</dbReference>
<dbReference type="PROSITE" id="PS51078">
    <property type="entry name" value="ICLR_ED"/>
    <property type="match status" value="1"/>
</dbReference>
<dbReference type="RefSeq" id="WP_149083117.1">
    <property type="nucleotide sequence ID" value="NZ_VTAW01000048.1"/>
</dbReference>
<accession>A0A5D5AEZ8</accession>
<evidence type="ECO:0000256" key="2">
    <source>
        <dbReference type="ARBA" id="ARBA00023163"/>
    </source>
</evidence>
<dbReference type="PANTHER" id="PTHR30136:SF35">
    <property type="entry name" value="HTH-TYPE TRANSCRIPTIONAL REGULATOR RV1719"/>
    <property type="match status" value="1"/>
</dbReference>
<evidence type="ECO:0000313" key="5">
    <source>
        <dbReference type="Proteomes" id="UP000324104"/>
    </source>
</evidence>